<evidence type="ECO:0000256" key="9">
    <source>
        <dbReference type="ARBA" id="ARBA00022884"/>
    </source>
</evidence>
<evidence type="ECO:0000256" key="2">
    <source>
        <dbReference type="ARBA" id="ARBA00009026"/>
    </source>
</evidence>
<dbReference type="GO" id="GO:0034587">
    <property type="term" value="P:piRNA processing"/>
    <property type="evidence" value="ECO:0007669"/>
    <property type="project" value="TreeGrafter"/>
</dbReference>
<comment type="similarity">
    <text evidence="2">Belongs to the methyltransferase superfamily. HEN1 family.</text>
</comment>
<evidence type="ECO:0000256" key="8">
    <source>
        <dbReference type="ARBA" id="ARBA00022842"/>
    </source>
</evidence>
<organism evidence="16">
    <name type="scientific">Haemonchus placei</name>
    <name type="common">Barber's pole worm</name>
    <dbReference type="NCBI Taxonomy" id="6290"/>
    <lineage>
        <taxon>Eukaryota</taxon>
        <taxon>Metazoa</taxon>
        <taxon>Ecdysozoa</taxon>
        <taxon>Nematoda</taxon>
        <taxon>Chromadorea</taxon>
        <taxon>Rhabditida</taxon>
        <taxon>Rhabditina</taxon>
        <taxon>Rhabditomorpha</taxon>
        <taxon>Strongyloidea</taxon>
        <taxon>Trichostrongylidae</taxon>
        <taxon>Haemonchus</taxon>
    </lineage>
</organism>
<evidence type="ECO:0000256" key="12">
    <source>
        <dbReference type="ARBA" id="ARBA00048418"/>
    </source>
</evidence>
<evidence type="ECO:0000256" key="6">
    <source>
        <dbReference type="ARBA" id="ARBA00022691"/>
    </source>
</evidence>
<dbReference type="EC" id="2.1.1.386" evidence="11"/>
<evidence type="ECO:0000313" key="16">
    <source>
        <dbReference type="WBParaSite" id="HPLM_0001532601-mRNA-1"/>
    </source>
</evidence>
<dbReference type="STRING" id="6290.A0A0N4WUJ8"/>
<dbReference type="InterPro" id="IPR029063">
    <property type="entry name" value="SAM-dependent_MTases_sf"/>
</dbReference>
<evidence type="ECO:0000313" key="15">
    <source>
        <dbReference type="Proteomes" id="UP000268014"/>
    </source>
</evidence>
<dbReference type="GO" id="GO:0046872">
    <property type="term" value="F:metal ion binding"/>
    <property type="evidence" value="ECO:0007669"/>
    <property type="project" value="UniProtKB-KW"/>
</dbReference>
<protein>
    <recommendedName>
        <fullName evidence="3">Small RNA 2'-O-methyltransferase</fullName>
        <ecNumber evidence="11">2.1.1.386</ecNumber>
    </recommendedName>
</protein>
<dbReference type="GO" id="GO:0005634">
    <property type="term" value="C:nucleus"/>
    <property type="evidence" value="ECO:0007669"/>
    <property type="project" value="TreeGrafter"/>
</dbReference>
<dbReference type="GO" id="GO:0005737">
    <property type="term" value="C:cytoplasm"/>
    <property type="evidence" value="ECO:0007669"/>
    <property type="project" value="TreeGrafter"/>
</dbReference>
<evidence type="ECO:0000256" key="7">
    <source>
        <dbReference type="ARBA" id="ARBA00022723"/>
    </source>
</evidence>
<feature type="transmembrane region" description="Helical" evidence="13">
    <location>
        <begin position="30"/>
        <end position="48"/>
    </location>
</feature>
<name>A0A0N4WUJ8_HAEPC</name>
<evidence type="ECO:0000313" key="14">
    <source>
        <dbReference type="EMBL" id="VDO56156.1"/>
    </source>
</evidence>
<dbReference type="SUPFAM" id="SSF53335">
    <property type="entry name" value="S-adenosyl-L-methionine-dependent methyltransferases"/>
    <property type="match status" value="1"/>
</dbReference>
<keyword evidence="4" id="KW-0489">Methyltransferase</keyword>
<evidence type="ECO:0000256" key="1">
    <source>
        <dbReference type="ARBA" id="ARBA00001946"/>
    </source>
</evidence>
<dbReference type="PANTHER" id="PTHR21404:SF3">
    <property type="entry name" value="SMALL RNA 2'-O-METHYLTRANSFERASE"/>
    <property type="match status" value="1"/>
</dbReference>
<keyword evidence="8" id="KW-0460">Magnesium</keyword>
<comment type="catalytic activity">
    <reaction evidence="12">
        <text>small RNA 3'-end nucleotide + S-adenosyl-L-methionine = small RNA 3'-end 2'-O-methylnucleotide + S-adenosyl-L-homocysteine + H(+)</text>
        <dbReference type="Rhea" id="RHEA:37887"/>
        <dbReference type="Rhea" id="RHEA-COMP:10415"/>
        <dbReference type="Rhea" id="RHEA-COMP:10416"/>
        <dbReference type="ChEBI" id="CHEBI:15378"/>
        <dbReference type="ChEBI" id="CHEBI:57856"/>
        <dbReference type="ChEBI" id="CHEBI:59789"/>
        <dbReference type="ChEBI" id="CHEBI:74896"/>
        <dbReference type="ChEBI" id="CHEBI:74898"/>
        <dbReference type="EC" id="2.1.1.386"/>
    </reaction>
</comment>
<dbReference type="Proteomes" id="UP000268014">
    <property type="component" value="Unassembled WGS sequence"/>
</dbReference>
<dbReference type="GO" id="GO:0001510">
    <property type="term" value="P:RNA methylation"/>
    <property type="evidence" value="ECO:0007669"/>
    <property type="project" value="InterPro"/>
</dbReference>
<keyword evidence="13" id="KW-0812">Transmembrane</keyword>
<keyword evidence="9" id="KW-0694">RNA-binding</keyword>
<evidence type="ECO:0000256" key="13">
    <source>
        <dbReference type="SAM" id="Phobius"/>
    </source>
</evidence>
<sequence length="282" mass="32449">MRKTTNERRNEQDMKGGMNKTENELLKRHLLCTVLFAGFLNIEVFPLGKATSILPIHMDRILHSYELIYDEVERNPVEATVEEAPVHMYDYDEVVSKPRIFTPPLQYQRNAFVRDILYTYMEDAGEKIRKLAVLGCGSMSLERFLVALMGSMGIERVVSVDIDENELAKGLKLLNLAENQNENVICNSNSLPVLLDVYKGDILEYDERLAGAGCVCSTEVIEHIPKEDATRYVRSVLLNIQPQLFIISTPNHEYNEVFGMAQGQFRHADHKFEFTRQQFKNW</sequence>
<gene>
    <name evidence="14" type="ORF">HPLM_LOCUS15318</name>
</gene>
<dbReference type="EMBL" id="UZAF01018930">
    <property type="protein sequence ID" value="VDO56156.1"/>
    <property type="molecule type" value="Genomic_DNA"/>
</dbReference>
<keyword evidence="13" id="KW-0472">Membrane</keyword>
<dbReference type="GO" id="GO:0030422">
    <property type="term" value="P:siRNA processing"/>
    <property type="evidence" value="ECO:0007669"/>
    <property type="project" value="TreeGrafter"/>
</dbReference>
<evidence type="ECO:0000256" key="4">
    <source>
        <dbReference type="ARBA" id="ARBA00022603"/>
    </source>
</evidence>
<dbReference type="WBParaSite" id="HPLM_0001532601-mRNA-1">
    <property type="protein sequence ID" value="HPLM_0001532601-mRNA-1"/>
    <property type="gene ID" value="HPLM_0001532601"/>
</dbReference>
<keyword evidence="13" id="KW-1133">Transmembrane helix</keyword>
<dbReference type="GO" id="GO:0090486">
    <property type="term" value="F:small RNA 2'-O-methyltransferase activity"/>
    <property type="evidence" value="ECO:0007669"/>
    <property type="project" value="UniProtKB-EC"/>
</dbReference>
<keyword evidence="7" id="KW-0479">Metal-binding</keyword>
<proteinExistence type="inferred from homology"/>
<keyword evidence="5" id="KW-0808">Transferase</keyword>
<dbReference type="PANTHER" id="PTHR21404">
    <property type="entry name" value="HEN1"/>
    <property type="match status" value="1"/>
</dbReference>
<evidence type="ECO:0000256" key="3">
    <source>
        <dbReference type="ARBA" id="ARBA00021330"/>
    </source>
</evidence>
<keyword evidence="10" id="KW-0943">RNA-mediated gene silencing</keyword>
<comment type="cofactor">
    <cofactor evidence="1">
        <name>Mg(2+)</name>
        <dbReference type="ChEBI" id="CHEBI:18420"/>
    </cofactor>
</comment>
<evidence type="ECO:0000256" key="10">
    <source>
        <dbReference type="ARBA" id="ARBA00023158"/>
    </source>
</evidence>
<dbReference type="InterPro" id="IPR026610">
    <property type="entry name" value="Hen1"/>
</dbReference>
<dbReference type="Gene3D" id="3.40.50.150">
    <property type="entry name" value="Vaccinia Virus protein VP39"/>
    <property type="match status" value="1"/>
</dbReference>
<evidence type="ECO:0000256" key="11">
    <source>
        <dbReference type="ARBA" id="ARBA00035025"/>
    </source>
</evidence>
<dbReference type="GO" id="GO:0003723">
    <property type="term" value="F:RNA binding"/>
    <property type="evidence" value="ECO:0007669"/>
    <property type="project" value="UniProtKB-KW"/>
</dbReference>
<accession>A0A0N4WUJ8</accession>
<dbReference type="AlphaFoldDB" id="A0A0N4WUJ8"/>
<keyword evidence="6" id="KW-0949">S-adenosyl-L-methionine</keyword>
<reference evidence="16" key="1">
    <citation type="submission" date="2017-02" db="UniProtKB">
        <authorList>
            <consortium name="WormBaseParasite"/>
        </authorList>
    </citation>
    <scope>IDENTIFICATION</scope>
</reference>
<keyword evidence="15" id="KW-1185">Reference proteome</keyword>
<reference evidence="14 15" key="2">
    <citation type="submission" date="2018-11" db="EMBL/GenBank/DDBJ databases">
        <authorList>
            <consortium name="Pathogen Informatics"/>
        </authorList>
    </citation>
    <scope>NUCLEOTIDE SEQUENCE [LARGE SCALE GENOMIC DNA]</scope>
    <source>
        <strain evidence="14 15">MHpl1</strain>
    </source>
</reference>
<dbReference type="OrthoDB" id="5863353at2759"/>
<evidence type="ECO:0000256" key="5">
    <source>
        <dbReference type="ARBA" id="ARBA00022679"/>
    </source>
</evidence>